<organismHost>
    <name type="scientific">Apodemus sylvaticus</name>
    <name type="common">European woodmouse</name>
    <dbReference type="NCBI Taxonomy" id="10129"/>
</organismHost>
<organismHost>
    <name type="scientific">Felis catus</name>
    <name type="common">Cat</name>
    <name type="synonym">Felis silvestris catus</name>
    <dbReference type="NCBI Taxonomy" id="9685"/>
</organismHost>
<evidence type="ECO:0000313" key="1">
    <source>
        <dbReference type="EMBL" id="SNB76161.1"/>
    </source>
</evidence>
<accession>A0A212RUC0</accession>
<name>A0A212RUC0_COWPX</name>
<sequence>MLCDYDAKMFNDMILDFISSEMSSESFIITMFNNNSSTNIDNMCHLYFKYVEVCPSSLLFRLFVECCDINKLEGTTPLHCYLMNEGFESSVLKKPIKGVWHEYV</sequence>
<reference evidence="1" key="1">
    <citation type="submission" date="2017-06" db="EMBL/GenBank/DDBJ databases">
        <authorList>
            <person name="Kim H.J."/>
            <person name="Triplett B.A."/>
        </authorList>
    </citation>
    <scope>NUCLEOTIDE SEQUENCE</scope>
    <source>
        <strain evidence="1">Ger/2015/Cat2</strain>
    </source>
</reference>
<gene>
    <name evidence="1" type="primary">CPXV220</name>
</gene>
<organismHost>
    <name type="scientific">Homo sapiens</name>
    <name type="common">Human</name>
    <dbReference type="NCBI Taxonomy" id="9606"/>
</organismHost>
<dbReference type="EMBL" id="LT896727">
    <property type="protein sequence ID" value="SNB76161.1"/>
    <property type="molecule type" value="Genomic_DNA"/>
</dbReference>
<organismHost>
    <name type="scientific">Loxodonta africana</name>
    <name type="common">African elephant</name>
    <dbReference type="NCBI Taxonomy" id="9785"/>
</organismHost>
<organismHost>
    <name type="scientific">Bos taurus</name>
    <name type="common">Bovine</name>
    <dbReference type="NCBI Taxonomy" id="9913"/>
</organismHost>
<proteinExistence type="predicted"/>
<organismHost>
    <name type="scientific">Myodes glareolus</name>
    <name type="common">Bank vole</name>
    <name type="synonym">Clethrionomys glareolus</name>
    <dbReference type="NCBI Taxonomy" id="447135"/>
</organismHost>
<organismHost>
    <name type="scientific">Mus musculus</name>
    <name type="common">Mouse</name>
    <dbReference type="NCBI Taxonomy" id="10090"/>
</organismHost>
<organism evidence="1">
    <name type="scientific">Cowpox virus</name>
    <name type="common">CPV</name>
    <dbReference type="NCBI Taxonomy" id="10243"/>
    <lineage>
        <taxon>Viruses</taxon>
        <taxon>Varidnaviria</taxon>
        <taxon>Bamfordvirae</taxon>
        <taxon>Nucleocytoviricota</taxon>
        <taxon>Pokkesviricetes</taxon>
        <taxon>Chitovirales</taxon>
        <taxon>Poxviridae</taxon>
        <taxon>Chordopoxvirinae</taxon>
        <taxon>Orthopoxvirus</taxon>
        <taxon>Orthopoxvirus cowpox</taxon>
    </lineage>
</organism>
<organismHost>
    <name type="scientific">Microtus agrestis</name>
    <name type="common">Short-tailed field vole</name>
    <dbReference type="NCBI Taxonomy" id="29092"/>
</organismHost>
<protein>
    <submittedName>
        <fullName evidence="1">CPXV220 protein</fullName>
    </submittedName>
</protein>
<dbReference type="Proteomes" id="UP000269429">
    <property type="component" value="Genome"/>
</dbReference>